<dbReference type="SUPFAM" id="SSF51120">
    <property type="entry name" value="beta-Roll"/>
    <property type="match status" value="2"/>
</dbReference>
<dbReference type="InterPro" id="IPR018511">
    <property type="entry name" value="Hemolysin-typ_Ca-bd_CS"/>
</dbReference>
<organism evidence="4">
    <name type="scientific">Ruegeria sp. PrR005</name>
    <dbReference type="NCBI Taxonomy" id="2706882"/>
    <lineage>
        <taxon>Bacteria</taxon>
        <taxon>Pseudomonadati</taxon>
        <taxon>Pseudomonadota</taxon>
        <taxon>Alphaproteobacteria</taxon>
        <taxon>Rhodobacterales</taxon>
        <taxon>Roseobacteraceae</taxon>
        <taxon>Ruegeria</taxon>
    </lineage>
</organism>
<feature type="compositionally biased region" description="Basic and acidic residues" evidence="3">
    <location>
        <begin position="344"/>
        <end position="361"/>
    </location>
</feature>
<proteinExistence type="predicted"/>
<comment type="subcellular location">
    <subcellularLocation>
        <location evidence="1">Secreted</location>
    </subcellularLocation>
</comment>
<dbReference type="PANTHER" id="PTHR38340">
    <property type="entry name" value="S-LAYER PROTEIN"/>
    <property type="match status" value="1"/>
</dbReference>
<protein>
    <submittedName>
        <fullName evidence="4">Calcium-binding protein</fullName>
    </submittedName>
</protein>
<dbReference type="PRINTS" id="PR00313">
    <property type="entry name" value="CABNDNGRPT"/>
</dbReference>
<dbReference type="PANTHER" id="PTHR38340:SF1">
    <property type="entry name" value="S-LAYER PROTEIN"/>
    <property type="match status" value="1"/>
</dbReference>
<feature type="region of interest" description="Disordered" evidence="3">
    <location>
        <begin position="342"/>
        <end position="361"/>
    </location>
</feature>
<reference evidence="4" key="1">
    <citation type="submission" date="2020-02" db="EMBL/GenBank/DDBJ databases">
        <title>Delineation of the pyrene-degrading pathway in Roseobacter clade bacteria by genomic analysis.</title>
        <authorList>
            <person name="Zhou H."/>
            <person name="Wang H."/>
        </authorList>
    </citation>
    <scope>NUCLEOTIDE SEQUENCE</scope>
    <source>
        <strain evidence="4">PrR005</strain>
    </source>
</reference>
<dbReference type="Gene3D" id="2.150.10.10">
    <property type="entry name" value="Serralysin-like metalloprotease, C-terminal"/>
    <property type="match status" value="3"/>
</dbReference>
<dbReference type="RefSeq" id="WP_164129042.1">
    <property type="nucleotide sequence ID" value="NZ_JAAGOX010000011.1"/>
</dbReference>
<dbReference type="InterPro" id="IPR001343">
    <property type="entry name" value="Hemolysn_Ca-bd"/>
</dbReference>
<dbReference type="PROSITE" id="PS00330">
    <property type="entry name" value="HEMOLYSIN_CALCIUM"/>
    <property type="match status" value="3"/>
</dbReference>
<keyword evidence="2" id="KW-0964">Secreted</keyword>
<dbReference type="GO" id="GO:0005509">
    <property type="term" value="F:calcium ion binding"/>
    <property type="evidence" value="ECO:0007669"/>
    <property type="project" value="InterPro"/>
</dbReference>
<dbReference type="AlphaFoldDB" id="A0A6B2NR93"/>
<dbReference type="Pfam" id="PF00353">
    <property type="entry name" value="HemolysinCabind"/>
    <property type="match status" value="4"/>
</dbReference>
<evidence type="ECO:0000313" key="4">
    <source>
        <dbReference type="EMBL" id="NDW45097.1"/>
    </source>
</evidence>
<sequence>MATAALTSEFLELLNRLMTSSDPLGDVLGISIDSMDGLTALSGITGDAFSVVSANPSRVEVSHPGPDGQTFSLVVTGSGMGPLTSLEAFMTALGDGTATGSFSGLVLREGATELLSLTHSSEGLEIRSGTMVLSVDGNLPNTLASMSGVLGVLDVLDPDALAELTPAERSALISGLSGITLDGLTLVDGTDTIASLTLSPTGMVLTLAGLRLEASAAVPASLGAMVEALFEQMDGGADLITALLTVLNPSDMTLSDATGAILAEIEGSLGDLGDLVLEIDGITLPEGTPMLFNIAGVDVELTATDTGSLLIGTAGLDRLTGGIGNDTVIGLGESDFAAGMAGDDDLRGEGGNDRLLGDEGNDRIDGGLGADTLNGGDGDDTIIGGPSEDDLRDVIYAGEGNDSVDAGAGNDQVFGQGGNDTIAGGFGVDDLQGQDGNDVITGSAFSDLVFGGAGDDFVNGGFGHDRINGGTGADKFFHVGASGHGSDWVQDYSSAEGDVLLFGIGSATRDQFQVNFAHTENAEGERAGDDAVQEAFVIYRPTGQIMWALVDGEGQESINLQIGSDVFDLLA</sequence>
<dbReference type="InterPro" id="IPR050557">
    <property type="entry name" value="RTX_toxin/Mannuronan_C5-epim"/>
</dbReference>
<evidence type="ECO:0000256" key="1">
    <source>
        <dbReference type="ARBA" id="ARBA00004613"/>
    </source>
</evidence>
<dbReference type="EMBL" id="JAAGOX010000011">
    <property type="protein sequence ID" value="NDW45097.1"/>
    <property type="molecule type" value="Genomic_DNA"/>
</dbReference>
<evidence type="ECO:0000256" key="2">
    <source>
        <dbReference type="ARBA" id="ARBA00022525"/>
    </source>
</evidence>
<gene>
    <name evidence="4" type="ORF">G0P99_09015</name>
</gene>
<name>A0A6B2NR93_9RHOB</name>
<dbReference type="InterPro" id="IPR011049">
    <property type="entry name" value="Serralysin-like_metalloprot_C"/>
</dbReference>
<evidence type="ECO:0000256" key="3">
    <source>
        <dbReference type="SAM" id="MobiDB-lite"/>
    </source>
</evidence>
<accession>A0A6B2NR93</accession>
<comment type="caution">
    <text evidence="4">The sequence shown here is derived from an EMBL/GenBank/DDBJ whole genome shotgun (WGS) entry which is preliminary data.</text>
</comment>
<dbReference type="GO" id="GO:0005576">
    <property type="term" value="C:extracellular region"/>
    <property type="evidence" value="ECO:0007669"/>
    <property type="project" value="UniProtKB-SubCell"/>
</dbReference>